<protein>
    <submittedName>
        <fullName evidence="1">Uncharacterized protein</fullName>
    </submittedName>
</protein>
<name>A0A0E9VEN2_ANGAN</name>
<dbReference type="EMBL" id="GBXM01032116">
    <property type="protein sequence ID" value="JAH76461.1"/>
    <property type="molecule type" value="Transcribed_RNA"/>
</dbReference>
<sequence length="15" mass="1602">MAASQDSTPRHSRGT</sequence>
<organism evidence="1">
    <name type="scientific">Anguilla anguilla</name>
    <name type="common">European freshwater eel</name>
    <name type="synonym">Muraena anguilla</name>
    <dbReference type="NCBI Taxonomy" id="7936"/>
    <lineage>
        <taxon>Eukaryota</taxon>
        <taxon>Metazoa</taxon>
        <taxon>Chordata</taxon>
        <taxon>Craniata</taxon>
        <taxon>Vertebrata</taxon>
        <taxon>Euteleostomi</taxon>
        <taxon>Actinopterygii</taxon>
        <taxon>Neopterygii</taxon>
        <taxon>Teleostei</taxon>
        <taxon>Anguilliformes</taxon>
        <taxon>Anguillidae</taxon>
        <taxon>Anguilla</taxon>
    </lineage>
</organism>
<evidence type="ECO:0000313" key="1">
    <source>
        <dbReference type="EMBL" id="JAH76461.1"/>
    </source>
</evidence>
<accession>A0A0E9VEN2</accession>
<reference evidence="1" key="1">
    <citation type="submission" date="2014-11" db="EMBL/GenBank/DDBJ databases">
        <authorList>
            <person name="Amaro Gonzalez C."/>
        </authorList>
    </citation>
    <scope>NUCLEOTIDE SEQUENCE</scope>
</reference>
<proteinExistence type="predicted"/>
<reference evidence="1" key="2">
    <citation type="journal article" date="2015" name="Fish Shellfish Immunol.">
        <title>Early steps in the European eel (Anguilla anguilla)-Vibrio vulnificus interaction in the gills: Role of the RtxA13 toxin.</title>
        <authorList>
            <person name="Callol A."/>
            <person name="Pajuelo D."/>
            <person name="Ebbesson L."/>
            <person name="Teles M."/>
            <person name="MacKenzie S."/>
            <person name="Amaro C."/>
        </authorList>
    </citation>
    <scope>NUCLEOTIDE SEQUENCE</scope>
</reference>